<evidence type="ECO:0000313" key="3">
    <source>
        <dbReference type="Proteomes" id="UP001250932"/>
    </source>
</evidence>
<sequence length="117" mass="12425">MTESRGVKFELELDRPRTFTLTMGNIYRTEKLSGQSFFRGQIGLTDLVPLLFACQNPGGPRLKMEAIPDLIAHAGMAKVFGVVADAISDFLGEEAEVGAGESAGATATAPTPDGQDH</sequence>
<evidence type="ECO:0000313" key="2">
    <source>
        <dbReference type="EMBL" id="MDT7040878.1"/>
    </source>
</evidence>
<protein>
    <submittedName>
        <fullName evidence="2">Uncharacterized protein</fullName>
    </submittedName>
</protein>
<organism evidence="2 3">
    <name type="scientific">Candidatus Nitronereus thalassa</name>
    <dbReference type="NCBI Taxonomy" id="3020898"/>
    <lineage>
        <taxon>Bacteria</taxon>
        <taxon>Pseudomonadati</taxon>
        <taxon>Nitrospirota</taxon>
        <taxon>Nitrospiria</taxon>
        <taxon>Nitrospirales</taxon>
        <taxon>Nitrospiraceae</taxon>
        <taxon>Candidatus Nitronereus</taxon>
    </lineage>
</organism>
<name>A0ABU3K3A5_9BACT</name>
<feature type="region of interest" description="Disordered" evidence="1">
    <location>
        <begin position="98"/>
        <end position="117"/>
    </location>
</feature>
<dbReference type="EMBL" id="JAQOUE010000001">
    <property type="protein sequence ID" value="MDT7040878.1"/>
    <property type="molecule type" value="Genomic_DNA"/>
</dbReference>
<evidence type="ECO:0000256" key="1">
    <source>
        <dbReference type="SAM" id="MobiDB-lite"/>
    </source>
</evidence>
<dbReference type="Proteomes" id="UP001250932">
    <property type="component" value="Unassembled WGS sequence"/>
</dbReference>
<comment type="caution">
    <text evidence="2">The sequence shown here is derived from an EMBL/GenBank/DDBJ whole genome shotgun (WGS) entry which is preliminary data.</text>
</comment>
<gene>
    <name evidence="2" type="ORF">PPG34_00865</name>
</gene>
<keyword evidence="3" id="KW-1185">Reference proteome</keyword>
<reference evidence="2 3" key="1">
    <citation type="journal article" date="2023" name="ISME J.">
        <title>Cultivation and genomic characterization of novel and ubiquitous marine nitrite-oxidizing bacteria from the Nitrospirales.</title>
        <authorList>
            <person name="Mueller A.J."/>
            <person name="Daebeler A."/>
            <person name="Herbold C.W."/>
            <person name="Kirkegaard R.H."/>
            <person name="Daims H."/>
        </authorList>
    </citation>
    <scope>NUCLEOTIDE SEQUENCE [LARGE SCALE GENOMIC DNA]</scope>
    <source>
        <strain evidence="2 3">EB</strain>
    </source>
</reference>
<accession>A0ABU3K3A5</accession>
<proteinExistence type="predicted"/>
<feature type="compositionally biased region" description="Low complexity" evidence="1">
    <location>
        <begin position="98"/>
        <end position="109"/>
    </location>
</feature>
<dbReference type="RefSeq" id="WP_313831237.1">
    <property type="nucleotide sequence ID" value="NZ_JAQOUE010000001.1"/>
</dbReference>